<feature type="region of interest" description="Disordered" evidence="1">
    <location>
        <begin position="181"/>
        <end position="235"/>
    </location>
</feature>
<dbReference type="Proteomes" id="UP001302321">
    <property type="component" value="Unassembled WGS sequence"/>
</dbReference>
<evidence type="ECO:0000256" key="1">
    <source>
        <dbReference type="SAM" id="MobiDB-lite"/>
    </source>
</evidence>
<proteinExistence type="predicted"/>
<dbReference type="EMBL" id="MU866104">
    <property type="protein sequence ID" value="KAK4180092.1"/>
    <property type="molecule type" value="Genomic_DNA"/>
</dbReference>
<evidence type="ECO:0000313" key="2">
    <source>
        <dbReference type="EMBL" id="KAK4180092.1"/>
    </source>
</evidence>
<keyword evidence="3" id="KW-1185">Reference proteome</keyword>
<evidence type="ECO:0000313" key="3">
    <source>
        <dbReference type="Proteomes" id="UP001302321"/>
    </source>
</evidence>
<name>A0AAN6WHA0_9PEZI</name>
<accession>A0AAN6WHA0</accession>
<organism evidence="2 3">
    <name type="scientific">Triangularia setosa</name>
    <dbReference type="NCBI Taxonomy" id="2587417"/>
    <lineage>
        <taxon>Eukaryota</taxon>
        <taxon>Fungi</taxon>
        <taxon>Dikarya</taxon>
        <taxon>Ascomycota</taxon>
        <taxon>Pezizomycotina</taxon>
        <taxon>Sordariomycetes</taxon>
        <taxon>Sordariomycetidae</taxon>
        <taxon>Sordariales</taxon>
        <taxon>Podosporaceae</taxon>
        <taxon>Triangularia</taxon>
    </lineage>
</organism>
<sequence length="299" mass="32393">MAQTPSLHKAPGTEPDPIRITRAYEHVLNGFVARETDHLVSPVTTDPGGPNTISTYSASILFAVDQKVAEARAKAKECHIHLDWRYGPPNPKFTTRHLLVLGSSPTVGFAGGTAWYENVAKASVFRGEQETMSIPNYLQSPAWTTPLDPRKSLLTTGAETGSFIGSQHPCWQEPSRWTRAFSPPELLDTPRKGSPGPEEDQLSVCSDPASVDSTFSEATTPSLYTPAPSRQNSSSLADINGAWMDLRIQQQFQSEAFQQQKKQAEDLYVQTGDVSGLISVMNMASQFSNGGPSIGTPGS</sequence>
<gene>
    <name evidence="2" type="ORF">QBC36DRAFT_286943</name>
</gene>
<feature type="compositionally biased region" description="Polar residues" evidence="1">
    <location>
        <begin position="211"/>
        <end position="235"/>
    </location>
</feature>
<reference evidence="2" key="2">
    <citation type="submission" date="2023-05" db="EMBL/GenBank/DDBJ databases">
        <authorList>
            <consortium name="Lawrence Berkeley National Laboratory"/>
            <person name="Steindorff A."/>
            <person name="Hensen N."/>
            <person name="Bonometti L."/>
            <person name="Westerberg I."/>
            <person name="Brannstrom I.O."/>
            <person name="Guillou S."/>
            <person name="Cros-Aarteil S."/>
            <person name="Calhoun S."/>
            <person name="Haridas S."/>
            <person name="Kuo A."/>
            <person name="Mondo S."/>
            <person name="Pangilinan J."/>
            <person name="Riley R."/>
            <person name="Labutti K."/>
            <person name="Andreopoulos B."/>
            <person name="Lipzen A."/>
            <person name="Chen C."/>
            <person name="Yanf M."/>
            <person name="Daum C."/>
            <person name="Ng V."/>
            <person name="Clum A."/>
            <person name="Ohm R."/>
            <person name="Martin F."/>
            <person name="Silar P."/>
            <person name="Natvig D."/>
            <person name="Lalanne C."/>
            <person name="Gautier V."/>
            <person name="Ament-Velasquez S.L."/>
            <person name="Kruys A."/>
            <person name="Hutchinson M.I."/>
            <person name="Powell A.J."/>
            <person name="Barry K."/>
            <person name="Miller A.N."/>
            <person name="Grigoriev I.V."/>
            <person name="Debuchy R."/>
            <person name="Gladieux P."/>
            <person name="Thoren M.H."/>
            <person name="Johannesson H."/>
        </authorList>
    </citation>
    <scope>NUCLEOTIDE SEQUENCE</scope>
    <source>
        <strain evidence="2">CBS 892.96</strain>
    </source>
</reference>
<protein>
    <submittedName>
        <fullName evidence="2">Uncharacterized protein</fullName>
    </submittedName>
</protein>
<comment type="caution">
    <text evidence="2">The sequence shown here is derived from an EMBL/GenBank/DDBJ whole genome shotgun (WGS) entry which is preliminary data.</text>
</comment>
<reference evidence="2" key="1">
    <citation type="journal article" date="2023" name="Mol. Phylogenet. Evol.">
        <title>Genome-scale phylogeny and comparative genomics of the fungal order Sordariales.</title>
        <authorList>
            <person name="Hensen N."/>
            <person name="Bonometti L."/>
            <person name="Westerberg I."/>
            <person name="Brannstrom I.O."/>
            <person name="Guillou S."/>
            <person name="Cros-Aarteil S."/>
            <person name="Calhoun S."/>
            <person name="Haridas S."/>
            <person name="Kuo A."/>
            <person name="Mondo S."/>
            <person name="Pangilinan J."/>
            <person name="Riley R."/>
            <person name="LaButti K."/>
            <person name="Andreopoulos B."/>
            <person name="Lipzen A."/>
            <person name="Chen C."/>
            <person name="Yan M."/>
            <person name="Daum C."/>
            <person name="Ng V."/>
            <person name="Clum A."/>
            <person name="Steindorff A."/>
            <person name="Ohm R.A."/>
            <person name="Martin F."/>
            <person name="Silar P."/>
            <person name="Natvig D.O."/>
            <person name="Lalanne C."/>
            <person name="Gautier V."/>
            <person name="Ament-Velasquez S.L."/>
            <person name="Kruys A."/>
            <person name="Hutchinson M.I."/>
            <person name="Powell A.J."/>
            <person name="Barry K."/>
            <person name="Miller A.N."/>
            <person name="Grigoriev I.V."/>
            <person name="Debuchy R."/>
            <person name="Gladieux P."/>
            <person name="Hiltunen Thoren M."/>
            <person name="Johannesson H."/>
        </authorList>
    </citation>
    <scope>NUCLEOTIDE SEQUENCE</scope>
    <source>
        <strain evidence="2">CBS 892.96</strain>
    </source>
</reference>
<dbReference type="AlphaFoldDB" id="A0AAN6WHA0"/>